<dbReference type="GO" id="GO:0003677">
    <property type="term" value="F:DNA binding"/>
    <property type="evidence" value="ECO:0007669"/>
    <property type="project" value="UniProtKB-KW"/>
</dbReference>
<name>A0A6I5ZT54_9FIRM</name>
<dbReference type="PANTHER" id="PTHR46797">
    <property type="entry name" value="HTH-TYPE TRANSCRIPTIONAL REGULATOR"/>
    <property type="match status" value="1"/>
</dbReference>
<dbReference type="OrthoDB" id="114637at2"/>
<gene>
    <name evidence="3" type="primary">puuR_3</name>
    <name evidence="3" type="ORF">MGLY_19570</name>
</gene>
<dbReference type="RefSeq" id="WP_156273397.1">
    <property type="nucleotide sequence ID" value="NZ_CP046244.1"/>
</dbReference>
<dbReference type="Gene3D" id="1.10.260.40">
    <property type="entry name" value="lambda repressor-like DNA-binding domains"/>
    <property type="match status" value="1"/>
</dbReference>
<feature type="domain" description="HTH cro/C1-type" evidence="2">
    <location>
        <begin position="7"/>
        <end position="61"/>
    </location>
</feature>
<dbReference type="PANTHER" id="PTHR46797:SF1">
    <property type="entry name" value="METHYLPHOSPHONATE SYNTHASE"/>
    <property type="match status" value="1"/>
</dbReference>
<dbReference type="InterPro" id="IPR010982">
    <property type="entry name" value="Lambda_DNA-bd_dom_sf"/>
</dbReference>
<evidence type="ECO:0000313" key="3">
    <source>
        <dbReference type="EMBL" id="QGP92571.1"/>
    </source>
</evidence>
<evidence type="ECO:0000313" key="4">
    <source>
        <dbReference type="Proteomes" id="UP000425916"/>
    </source>
</evidence>
<dbReference type="Pfam" id="PF01381">
    <property type="entry name" value="HTH_3"/>
    <property type="match status" value="1"/>
</dbReference>
<dbReference type="InterPro" id="IPR013096">
    <property type="entry name" value="Cupin_2"/>
</dbReference>
<dbReference type="CDD" id="cd02209">
    <property type="entry name" value="cupin_XRE_C"/>
    <property type="match status" value="1"/>
</dbReference>
<dbReference type="GO" id="GO:0003700">
    <property type="term" value="F:DNA-binding transcription factor activity"/>
    <property type="evidence" value="ECO:0007669"/>
    <property type="project" value="TreeGrafter"/>
</dbReference>
<dbReference type="InterPro" id="IPR001387">
    <property type="entry name" value="Cro/C1-type_HTH"/>
</dbReference>
<proteinExistence type="predicted"/>
<sequence length="184" mass="20459">MEIGATIRAQRLAKGLSVRELARLTGLSPSAISQIETGKSVPNVLTLKAIAEALDISVISFLFDELDSRISLVKPDERRRLIRNSTPTGDLIEEFLTQGRNFQMEPAIIIVPPGANSGKPISHPGEEFIYVLEGQLKYTLEGIKEYELEEGDSLYYPCTIPHSWFNPAEEREAKFIIVATPSLF</sequence>
<dbReference type="GO" id="GO:0005829">
    <property type="term" value="C:cytosol"/>
    <property type="evidence" value="ECO:0007669"/>
    <property type="project" value="TreeGrafter"/>
</dbReference>
<dbReference type="InterPro" id="IPR011051">
    <property type="entry name" value="RmlC_Cupin_sf"/>
</dbReference>
<dbReference type="EMBL" id="CP046244">
    <property type="protein sequence ID" value="QGP92571.1"/>
    <property type="molecule type" value="Genomic_DNA"/>
</dbReference>
<dbReference type="InterPro" id="IPR014710">
    <property type="entry name" value="RmlC-like_jellyroll"/>
</dbReference>
<keyword evidence="4" id="KW-1185">Reference proteome</keyword>
<dbReference type="SMART" id="SM00530">
    <property type="entry name" value="HTH_XRE"/>
    <property type="match status" value="1"/>
</dbReference>
<dbReference type="AlphaFoldDB" id="A0A6I5ZT54"/>
<dbReference type="PROSITE" id="PS50943">
    <property type="entry name" value="HTH_CROC1"/>
    <property type="match status" value="1"/>
</dbReference>
<dbReference type="SUPFAM" id="SSF51182">
    <property type="entry name" value="RmlC-like cupins"/>
    <property type="match status" value="1"/>
</dbReference>
<protein>
    <submittedName>
        <fullName evidence="3">HTH-type transcriptional regulator PuuR</fullName>
    </submittedName>
</protein>
<evidence type="ECO:0000259" key="2">
    <source>
        <dbReference type="PROSITE" id="PS50943"/>
    </source>
</evidence>
<reference evidence="3 4" key="1">
    <citation type="submission" date="2019-11" db="EMBL/GenBank/DDBJ databases">
        <title>Genome sequence of Moorella glycerini DSM11254.</title>
        <authorList>
            <person name="Poehlein A."/>
            <person name="Boeer T."/>
            <person name="Daniel R."/>
        </authorList>
    </citation>
    <scope>NUCLEOTIDE SEQUENCE [LARGE SCALE GENOMIC DNA]</scope>
    <source>
        <strain evidence="3 4">DSM 11254</strain>
    </source>
</reference>
<keyword evidence="1" id="KW-0238">DNA-binding</keyword>
<dbReference type="Pfam" id="PF07883">
    <property type="entry name" value="Cupin_2"/>
    <property type="match status" value="1"/>
</dbReference>
<dbReference type="InterPro" id="IPR050807">
    <property type="entry name" value="TransReg_Diox_bact_type"/>
</dbReference>
<dbReference type="Gene3D" id="2.60.120.10">
    <property type="entry name" value="Jelly Rolls"/>
    <property type="match status" value="1"/>
</dbReference>
<evidence type="ECO:0000256" key="1">
    <source>
        <dbReference type="ARBA" id="ARBA00023125"/>
    </source>
</evidence>
<organism evidence="3 4">
    <name type="scientific">Neomoorella glycerini</name>
    <dbReference type="NCBI Taxonomy" id="55779"/>
    <lineage>
        <taxon>Bacteria</taxon>
        <taxon>Bacillati</taxon>
        <taxon>Bacillota</taxon>
        <taxon>Clostridia</taxon>
        <taxon>Neomoorellales</taxon>
        <taxon>Neomoorellaceae</taxon>
        <taxon>Neomoorella</taxon>
    </lineage>
</organism>
<dbReference type="CDD" id="cd00093">
    <property type="entry name" value="HTH_XRE"/>
    <property type="match status" value="1"/>
</dbReference>
<dbReference type="SUPFAM" id="SSF47413">
    <property type="entry name" value="lambda repressor-like DNA-binding domains"/>
    <property type="match status" value="1"/>
</dbReference>
<dbReference type="Proteomes" id="UP000425916">
    <property type="component" value="Chromosome"/>
</dbReference>
<accession>A0A6I5ZT54</accession>